<reference evidence="2 3" key="1">
    <citation type="submission" date="2011-04" db="EMBL/GenBank/DDBJ databases">
        <authorList>
            <person name="Muzny D."/>
            <person name="Qin X."/>
            <person name="Deng J."/>
            <person name="Jiang H."/>
            <person name="Liu Y."/>
            <person name="Qu J."/>
            <person name="Song X.-Z."/>
            <person name="Zhang L."/>
            <person name="Thornton R."/>
            <person name="Coyle M."/>
            <person name="Francisco L."/>
            <person name="Jackson L."/>
            <person name="Javaid M."/>
            <person name="Korchina V."/>
            <person name="Kovar C."/>
            <person name="Mata R."/>
            <person name="Mathew T."/>
            <person name="Ngo R."/>
            <person name="Nguyen L."/>
            <person name="Nguyen N."/>
            <person name="Okwuonu G."/>
            <person name="Ongeri F."/>
            <person name="Pham C."/>
            <person name="Simmons D."/>
            <person name="Wilczek-Boney K."/>
            <person name="Hale W."/>
            <person name="Jakkamsetti A."/>
            <person name="Pham P."/>
            <person name="Ruth R."/>
            <person name="San Lucas F."/>
            <person name="Warren J."/>
            <person name="Zhang J."/>
            <person name="Zhao Z."/>
            <person name="Zhou C."/>
            <person name="Zhu D."/>
            <person name="Lee S."/>
            <person name="Bess C."/>
            <person name="Blankenburg K."/>
            <person name="Forbes L."/>
            <person name="Fu Q."/>
            <person name="Gubbala S."/>
            <person name="Hirani K."/>
            <person name="Jayaseelan J.C."/>
            <person name="Lara F."/>
            <person name="Munidasa M."/>
            <person name="Palculict T."/>
            <person name="Patil S."/>
            <person name="Pu L.-L."/>
            <person name="Saada N."/>
            <person name="Tang L."/>
            <person name="Weissenberger G."/>
            <person name="Zhu Y."/>
            <person name="Hemphill L."/>
            <person name="Shang Y."/>
            <person name="Youmans B."/>
            <person name="Ayvaz T."/>
            <person name="Ross M."/>
            <person name="Santibanez J."/>
            <person name="Aqrawi P."/>
            <person name="Gross S."/>
            <person name="Joshi V."/>
            <person name="Fowler G."/>
            <person name="Nazareth L."/>
            <person name="Reid J."/>
            <person name="Worley K."/>
            <person name="Petrosino J."/>
            <person name="Highlander S."/>
            <person name="Gibbs R."/>
        </authorList>
    </citation>
    <scope>NUCLEOTIDE SEQUENCE [LARGE SCALE GENOMIC DNA]</scope>
    <source>
        <strain evidence="2 3">2681</strain>
    </source>
</reference>
<evidence type="ECO:0000313" key="2">
    <source>
        <dbReference type="EMBL" id="EGQ24112.1"/>
    </source>
</evidence>
<dbReference type="eggNOG" id="ENOG5032S2K">
    <property type="taxonomic scope" value="Bacteria"/>
</dbReference>
<dbReference type="InterPro" id="IPR011428">
    <property type="entry name" value="Spore_coat_X/V"/>
</dbReference>
<accession>F9DUS4</accession>
<proteinExistence type="predicted"/>
<gene>
    <name evidence="2" type="ORF">HMPREF9372_2555</name>
</gene>
<organism evidence="2 3">
    <name type="scientific">Sporosarcina newyorkensis 2681</name>
    <dbReference type="NCBI Taxonomy" id="1027292"/>
    <lineage>
        <taxon>Bacteria</taxon>
        <taxon>Bacillati</taxon>
        <taxon>Bacillota</taxon>
        <taxon>Bacilli</taxon>
        <taxon>Bacillales</taxon>
        <taxon>Caryophanaceae</taxon>
        <taxon>Sporosarcina</taxon>
    </lineage>
</organism>
<feature type="domain" description="Spore coat protein X/V" evidence="1">
    <location>
        <begin position="124"/>
        <end position="181"/>
    </location>
</feature>
<feature type="domain" description="Spore coat protein X/V" evidence="1">
    <location>
        <begin position="65"/>
        <end position="117"/>
    </location>
</feature>
<comment type="caution">
    <text evidence="2">The sequence shown here is derived from an EMBL/GenBank/DDBJ whole genome shotgun (WGS) entry which is preliminary data.</text>
</comment>
<keyword evidence="2" id="KW-0167">Capsid protein</keyword>
<dbReference type="EMBL" id="AFPZ01000076">
    <property type="protein sequence ID" value="EGQ24112.1"/>
    <property type="molecule type" value="Genomic_DNA"/>
</dbReference>
<sequence>MVRDNKNRRFVQLKRFPTHVIERERRDEPMSHHYEHEEERWSALDTSSKHPCAPCSNDSNNTGADADVISDIDQFSNEVIVIRDSCDVMVSTTDTQVAVSLQAALQVAIAFVVNISIADGTRAEKVTAELLERAQIRQTNRQKLIIENSRNIEVTTVDTDVAISLQLLLQILLALIVQLDIL</sequence>
<dbReference type="AlphaFoldDB" id="F9DUS4"/>
<dbReference type="HOGENOM" id="CLU_113609_1_1_9"/>
<dbReference type="Pfam" id="PF07552">
    <property type="entry name" value="Coat_X"/>
    <property type="match status" value="2"/>
</dbReference>
<evidence type="ECO:0000259" key="1">
    <source>
        <dbReference type="Pfam" id="PF07552"/>
    </source>
</evidence>
<dbReference type="GO" id="GO:0031160">
    <property type="term" value="C:spore wall"/>
    <property type="evidence" value="ECO:0007669"/>
    <property type="project" value="InterPro"/>
</dbReference>
<keyword evidence="2" id="KW-0946">Virion</keyword>
<protein>
    <submittedName>
        <fullName evidence="2">Spore coat protein X</fullName>
    </submittedName>
</protein>
<evidence type="ECO:0000313" key="3">
    <source>
        <dbReference type="Proteomes" id="UP000005316"/>
    </source>
</evidence>
<dbReference type="Proteomes" id="UP000005316">
    <property type="component" value="Unassembled WGS sequence"/>
</dbReference>
<dbReference type="STRING" id="759851.SAMN04244570_0164"/>
<name>F9DUS4_9BACL</name>
<dbReference type="GO" id="GO:0030435">
    <property type="term" value="P:sporulation resulting in formation of a cellular spore"/>
    <property type="evidence" value="ECO:0007669"/>
    <property type="project" value="InterPro"/>
</dbReference>